<feature type="transmembrane region" description="Helical" evidence="5">
    <location>
        <begin position="273"/>
        <end position="297"/>
    </location>
</feature>
<dbReference type="PANTHER" id="PTHR43077:SF5">
    <property type="entry name" value="PHAGE INFECTION PROTEIN"/>
    <property type="match status" value="1"/>
</dbReference>
<keyword evidence="3 5" id="KW-1133">Transmembrane helix</keyword>
<name>A0A2K4FC14_9STAP</name>
<dbReference type="GO" id="GO:0140359">
    <property type="term" value="F:ABC-type transporter activity"/>
    <property type="evidence" value="ECO:0007669"/>
    <property type="project" value="InterPro"/>
</dbReference>
<dbReference type="Proteomes" id="UP000242712">
    <property type="component" value="Unassembled WGS sequence"/>
</dbReference>
<keyword evidence="4 5" id="KW-0472">Membrane</keyword>
<organism evidence="7 8">
    <name type="scientific">Staphylococcus argensis</name>
    <dbReference type="NCBI Taxonomy" id="1607738"/>
    <lineage>
        <taxon>Bacteria</taxon>
        <taxon>Bacillati</taxon>
        <taxon>Bacillota</taxon>
        <taxon>Bacilli</taxon>
        <taxon>Bacillales</taxon>
        <taxon>Staphylococcaceae</taxon>
        <taxon>Staphylococcus</taxon>
    </lineage>
</organism>
<dbReference type="InterPro" id="IPR051328">
    <property type="entry name" value="T7SS_ABC-Transporter"/>
</dbReference>
<proteinExistence type="predicted"/>
<evidence type="ECO:0000313" key="7">
    <source>
        <dbReference type="EMBL" id="POA08908.1"/>
    </source>
</evidence>
<dbReference type="OrthoDB" id="2406134at2"/>
<feature type="transmembrane region" description="Helical" evidence="5">
    <location>
        <begin position="9"/>
        <end position="31"/>
    </location>
</feature>
<evidence type="ECO:0000256" key="2">
    <source>
        <dbReference type="ARBA" id="ARBA00022692"/>
    </source>
</evidence>
<feature type="transmembrane region" description="Helical" evidence="5">
    <location>
        <begin position="397"/>
        <end position="417"/>
    </location>
</feature>
<reference evidence="7 8" key="1">
    <citation type="submission" date="2017-08" db="EMBL/GenBank/DDBJ databases">
        <title>Draft genome sequences of 64 type strains of genus Staph aureus.</title>
        <authorList>
            <person name="Cole K."/>
            <person name="Golubchik T."/>
            <person name="Russell J."/>
            <person name="Foster D."/>
            <person name="Llewelyn M."/>
            <person name="Wilson D."/>
            <person name="Crook D."/>
            <person name="Paul J."/>
        </authorList>
    </citation>
    <scope>NUCLEOTIDE SEQUENCE [LARGE SCALE GENOMIC DNA]</scope>
    <source>
        <strain evidence="7 8">DSM 29875</strain>
    </source>
</reference>
<comment type="subcellular location">
    <subcellularLocation>
        <location evidence="1">Membrane</location>
        <topology evidence="1">Multi-pass membrane protein</topology>
    </subcellularLocation>
</comment>
<dbReference type="Pfam" id="PF12698">
    <property type="entry name" value="ABC2_membrane_3"/>
    <property type="match status" value="1"/>
</dbReference>
<accession>A0A2K4FC14</accession>
<protein>
    <submittedName>
        <fullName evidence="7">Phage infection protein</fullName>
    </submittedName>
</protein>
<dbReference type="Gene3D" id="3.40.1710.10">
    <property type="entry name" value="abc type-2 transporter like domain"/>
    <property type="match status" value="1"/>
</dbReference>
<evidence type="ECO:0000256" key="5">
    <source>
        <dbReference type="SAM" id="Phobius"/>
    </source>
</evidence>
<evidence type="ECO:0000256" key="3">
    <source>
        <dbReference type="ARBA" id="ARBA00022989"/>
    </source>
</evidence>
<dbReference type="GO" id="GO:0016020">
    <property type="term" value="C:membrane"/>
    <property type="evidence" value="ECO:0007669"/>
    <property type="project" value="UniProtKB-SubCell"/>
</dbReference>
<feature type="transmembrane region" description="Helical" evidence="5">
    <location>
        <begin position="309"/>
        <end position="328"/>
    </location>
</feature>
<feature type="domain" description="ABC-2 type transporter transmembrane" evidence="6">
    <location>
        <begin position="8"/>
        <end position="412"/>
    </location>
</feature>
<evidence type="ECO:0000256" key="1">
    <source>
        <dbReference type="ARBA" id="ARBA00004141"/>
    </source>
</evidence>
<feature type="transmembrane region" description="Helical" evidence="5">
    <location>
        <begin position="333"/>
        <end position="354"/>
    </location>
</feature>
<dbReference type="GeneID" id="98298277"/>
<gene>
    <name evidence="7" type="ORF">CD039_07935</name>
</gene>
<sequence>MNILKSKFLWLAPIVILVILGIFALAFYPAFNPKPKNLPIAIVNHDKGTTIQDKDIKIGDKLEDKLTDSDSDTVKWTSVNSEKKAKNGLEDQKYYGMIVLEKDFSKHAMSKTQKVIMDAKKQEMQDKVKSGDIPEEKAKQMKEKMQQQGGNNDIKVEKAKVYTTVNDGANKQASQIASQVLSGVGDNINKQITQQATSTLAKQDVKVSPQDINDLTTPVKVKDHKMHEVKDHQGGGNAPFLMFMPVWMSSILASVLLFYAFRTTNNVSIGSRIKASLVQMLFAVITAFVGGFGYVYFMSGVLGFDFPNTARMALFISLTILGFIALVLGSMTLLTMAVVPIFFLAMFFSIQLVMFPTEMLPKFYQKYIVSWNPFTHYATSVRNILYMNHHITLNGTMWMLISFMIYGVIAILVATILKKHSDKRTEIPS</sequence>
<dbReference type="AlphaFoldDB" id="A0A2K4FC14"/>
<evidence type="ECO:0000259" key="6">
    <source>
        <dbReference type="Pfam" id="PF12698"/>
    </source>
</evidence>
<comment type="caution">
    <text evidence="7">The sequence shown here is derived from an EMBL/GenBank/DDBJ whole genome shotgun (WGS) entry which is preliminary data.</text>
</comment>
<dbReference type="RefSeq" id="WP_103371866.1">
    <property type="nucleotide sequence ID" value="NZ_CBCRVO010000002.1"/>
</dbReference>
<dbReference type="PANTHER" id="PTHR43077">
    <property type="entry name" value="TRANSPORT PERMEASE YVFS-RELATED"/>
    <property type="match status" value="1"/>
</dbReference>
<feature type="transmembrane region" description="Helical" evidence="5">
    <location>
        <begin position="240"/>
        <end position="261"/>
    </location>
</feature>
<dbReference type="InterPro" id="IPR013525">
    <property type="entry name" value="ABC2_TM"/>
</dbReference>
<evidence type="ECO:0000313" key="8">
    <source>
        <dbReference type="Proteomes" id="UP000242712"/>
    </source>
</evidence>
<dbReference type="EMBL" id="PPPX01000011">
    <property type="protein sequence ID" value="POA08908.1"/>
    <property type="molecule type" value="Genomic_DNA"/>
</dbReference>
<keyword evidence="8" id="KW-1185">Reference proteome</keyword>
<keyword evidence="2 5" id="KW-0812">Transmembrane</keyword>
<evidence type="ECO:0000256" key="4">
    <source>
        <dbReference type="ARBA" id="ARBA00023136"/>
    </source>
</evidence>